<evidence type="ECO:0000313" key="3">
    <source>
        <dbReference type="Proteomes" id="UP000054270"/>
    </source>
</evidence>
<dbReference type="STRING" id="945553.A0A0D2MQ07"/>
<gene>
    <name evidence="2" type="ORF">HYPSUDRAFT_199284</name>
</gene>
<organism evidence="2 3">
    <name type="scientific">Hypholoma sublateritium (strain FD-334 SS-4)</name>
    <dbReference type="NCBI Taxonomy" id="945553"/>
    <lineage>
        <taxon>Eukaryota</taxon>
        <taxon>Fungi</taxon>
        <taxon>Dikarya</taxon>
        <taxon>Basidiomycota</taxon>
        <taxon>Agaricomycotina</taxon>
        <taxon>Agaricomycetes</taxon>
        <taxon>Agaricomycetidae</taxon>
        <taxon>Agaricales</taxon>
        <taxon>Agaricineae</taxon>
        <taxon>Strophariaceae</taxon>
        <taxon>Hypholoma</taxon>
    </lineage>
</organism>
<feature type="compositionally biased region" description="Basic and acidic residues" evidence="1">
    <location>
        <begin position="236"/>
        <end position="245"/>
    </location>
</feature>
<evidence type="ECO:0000313" key="2">
    <source>
        <dbReference type="EMBL" id="KJA26053.1"/>
    </source>
</evidence>
<dbReference type="AlphaFoldDB" id="A0A0D2MQ07"/>
<sequence>MVFRKDYNTEMDSEAARIAAAVLIQRLWRGRKNKAKDEHMTSEARWEDAANSARLEKPIIAPSSYLSAEQRLNYLVKVNVEGKLYWAKNNQLVDTTAGDWKDAGAGHGIVPESLPTWRRPFHAAAQPGCSDADAGDQVKDATHYVGSPKGKYTWSRYLRERFIRHGMMQRLLRKMVKRNTWIYVSHFHKFIDVLTDYGVDMHKVRISEAEAALWGVEHMKKFKAAKKHAASAGKAKMKESSRDAKGAAPTLN</sequence>
<evidence type="ECO:0000256" key="1">
    <source>
        <dbReference type="SAM" id="MobiDB-lite"/>
    </source>
</evidence>
<dbReference type="Proteomes" id="UP000054270">
    <property type="component" value="Unassembled WGS sequence"/>
</dbReference>
<reference evidence="3" key="1">
    <citation type="submission" date="2014-04" db="EMBL/GenBank/DDBJ databases">
        <title>Evolutionary Origins and Diversification of the Mycorrhizal Mutualists.</title>
        <authorList>
            <consortium name="DOE Joint Genome Institute"/>
            <consortium name="Mycorrhizal Genomics Consortium"/>
            <person name="Kohler A."/>
            <person name="Kuo A."/>
            <person name="Nagy L.G."/>
            <person name="Floudas D."/>
            <person name="Copeland A."/>
            <person name="Barry K.W."/>
            <person name="Cichocki N."/>
            <person name="Veneault-Fourrey C."/>
            <person name="LaButti K."/>
            <person name="Lindquist E.A."/>
            <person name="Lipzen A."/>
            <person name="Lundell T."/>
            <person name="Morin E."/>
            <person name="Murat C."/>
            <person name="Riley R."/>
            <person name="Ohm R."/>
            <person name="Sun H."/>
            <person name="Tunlid A."/>
            <person name="Henrissat B."/>
            <person name="Grigoriev I.V."/>
            <person name="Hibbett D.S."/>
            <person name="Martin F."/>
        </authorList>
    </citation>
    <scope>NUCLEOTIDE SEQUENCE [LARGE SCALE GENOMIC DNA]</scope>
    <source>
        <strain evidence="3">FD-334 SS-4</strain>
    </source>
</reference>
<dbReference type="OrthoDB" id="7344096at2759"/>
<keyword evidence="3" id="KW-1185">Reference proteome</keyword>
<accession>A0A0D2MQ07</accession>
<proteinExistence type="predicted"/>
<protein>
    <submittedName>
        <fullName evidence="2">Uncharacterized protein</fullName>
    </submittedName>
</protein>
<feature type="region of interest" description="Disordered" evidence="1">
    <location>
        <begin position="227"/>
        <end position="252"/>
    </location>
</feature>
<dbReference type="EMBL" id="KN817529">
    <property type="protein sequence ID" value="KJA26053.1"/>
    <property type="molecule type" value="Genomic_DNA"/>
</dbReference>
<name>A0A0D2MQ07_HYPSF</name>